<keyword evidence="2" id="KW-1185">Reference proteome</keyword>
<sequence>MFRDYKIKIFGDRDTTDLPFLIDANERTDFQFNQACGIEETPRKIEIYTTAKWNPNSSEKILFDLLELDIPYETYSLHAVDISNEKWSHLSSSTGTFRFDEIFLFIGNEKIQAEKVPNEPGRLRFQSKSGPIITSALTLEFPSKHIKISELRFYWYSCGLTGYLNPSITSGTAVDPRSNTHPICYQYDGSNSFDEEVYTGEYWNEAHLPGFYNPVSDLHPLRHYHFAVVKNKSGQFSSFDEVKESCAAFGMSLVYPYNAVANEFWLARLQELQTATPGLELMLGLTHTLYSTSSGALVPSESGLPLTDDVNVPNGYINFDINYSQVFSVLLNTNNQFFMDNTDGTWTEKSGVPSDFGMDATFCFKTGVITINCAAELCSNHAPEEYECVCPDDGSTLVEEFGIQKCETPTSCEIENLCIAPALCKDGFELSTCECPDEGVTQFLSKDGLSCETIDPCATGLHNCDHPSFECVPNGVEFTCSNTFECPCDLTCSSPPCFGLLDCVVPVGGADCGNDFDCSKIGKEVAVFRAQSGTEESMYRCPVGKESDCTHPLACEFDCKKLGPGWDCLKESCQSYEECSFDCLRIEDKKCPLEHSCNRNEDCCPICSQNSGEDGNAFPENGASYLSKDKIFTSKFICCVRQQHWKLGSSDNLLSVDKNMEIKCTLSTVLHK</sequence>
<reference evidence="1" key="1">
    <citation type="journal article" date="2010" name="Science">
        <title>Plasticity of animal genome architecture unmasked by rapid evolution of a pelagic tunicate.</title>
        <authorList>
            <person name="Denoeud F."/>
            <person name="Henriet S."/>
            <person name="Mungpakdee S."/>
            <person name="Aury J.M."/>
            <person name="Da Silva C."/>
            <person name="Brinkmann H."/>
            <person name="Mikhaleva J."/>
            <person name="Olsen L.C."/>
            <person name="Jubin C."/>
            <person name="Canestro C."/>
            <person name="Bouquet J.M."/>
            <person name="Danks G."/>
            <person name="Poulain J."/>
            <person name="Campsteijn C."/>
            <person name="Adamski M."/>
            <person name="Cross I."/>
            <person name="Yadetie F."/>
            <person name="Muffato M."/>
            <person name="Louis A."/>
            <person name="Butcher S."/>
            <person name="Tsagkogeorga G."/>
            <person name="Konrad A."/>
            <person name="Singh S."/>
            <person name="Jensen M.F."/>
            <person name="Cong E.H."/>
            <person name="Eikeseth-Otteraa H."/>
            <person name="Noel B."/>
            <person name="Anthouard V."/>
            <person name="Porcel B.M."/>
            <person name="Kachouri-Lafond R."/>
            <person name="Nishino A."/>
            <person name="Ugolini M."/>
            <person name="Chourrout P."/>
            <person name="Nishida H."/>
            <person name="Aasland R."/>
            <person name="Huzurbazar S."/>
            <person name="Westhof E."/>
            <person name="Delsuc F."/>
            <person name="Lehrach H."/>
            <person name="Reinhardt R."/>
            <person name="Weissenbach J."/>
            <person name="Roy S.W."/>
            <person name="Artiguenave F."/>
            <person name="Postlethwait J.H."/>
            <person name="Manak J.R."/>
            <person name="Thompson E.M."/>
            <person name="Jaillon O."/>
            <person name="Du Pasquier L."/>
            <person name="Boudinot P."/>
            <person name="Liberles D.A."/>
            <person name="Volff J.N."/>
            <person name="Philippe H."/>
            <person name="Lenhard B."/>
            <person name="Roest Crollius H."/>
            <person name="Wincker P."/>
            <person name="Chourrout D."/>
        </authorList>
    </citation>
    <scope>NUCLEOTIDE SEQUENCE [LARGE SCALE GENOMIC DNA]</scope>
</reference>
<dbReference type="OrthoDB" id="10397969at2759"/>
<name>E4X353_OIKDI</name>
<protein>
    <submittedName>
        <fullName evidence="1">Uncharacterized protein</fullName>
    </submittedName>
</protein>
<evidence type="ECO:0000313" key="2">
    <source>
        <dbReference type="Proteomes" id="UP000001307"/>
    </source>
</evidence>
<proteinExistence type="predicted"/>
<dbReference type="AlphaFoldDB" id="E4X353"/>
<dbReference type="Proteomes" id="UP000001307">
    <property type="component" value="Unassembled WGS sequence"/>
</dbReference>
<dbReference type="InParanoid" id="E4X353"/>
<dbReference type="EMBL" id="FN653023">
    <property type="protein sequence ID" value="CBY18057.1"/>
    <property type="molecule type" value="Genomic_DNA"/>
</dbReference>
<gene>
    <name evidence="1" type="ORF">GSOID_T00017692001</name>
</gene>
<organism evidence="1">
    <name type="scientific">Oikopleura dioica</name>
    <name type="common">Tunicate</name>
    <dbReference type="NCBI Taxonomy" id="34765"/>
    <lineage>
        <taxon>Eukaryota</taxon>
        <taxon>Metazoa</taxon>
        <taxon>Chordata</taxon>
        <taxon>Tunicata</taxon>
        <taxon>Appendicularia</taxon>
        <taxon>Copelata</taxon>
        <taxon>Oikopleuridae</taxon>
        <taxon>Oikopleura</taxon>
    </lineage>
</organism>
<accession>E4X353</accession>
<evidence type="ECO:0000313" key="1">
    <source>
        <dbReference type="EMBL" id="CBY18057.1"/>
    </source>
</evidence>